<evidence type="ECO:0000259" key="1">
    <source>
        <dbReference type="PROSITE" id="PS51464"/>
    </source>
</evidence>
<reference evidence="2" key="1">
    <citation type="submission" date="2021-10" db="EMBL/GenBank/DDBJ databases">
        <title>The complete genome sequence of Leeia sp. TBRC 13508.</title>
        <authorList>
            <person name="Charoenyingcharoen P."/>
            <person name="Yukphan P."/>
        </authorList>
    </citation>
    <scope>NUCLEOTIDE SEQUENCE</scope>
    <source>
        <strain evidence="2">TBRC 13508</strain>
    </source>
</reference>
<feature type="domain" description="SIS" evidence="1">
    <location>
        <begin position="42"/>
        <end position="192"/>
    </location>
</feature>
<dbReference type="RefSeq" id="WP_227177766.1">
    <property type="nucleotide sequence ID" value="NZ_JAJBZT010000001.1"/>
</dbReference>
<sequence>MINSTLQEALASFSNVIERVAFSDAAGESISESHTFSQLRELFSKVKQERKTIYFIGNGGSAAIVAHVQNDLVNKCKLKCHVLQDASLLTCMSNDYGYQVAYSTILDTCFDEGDVLVAVSSSGNSANMLEASKVVKHKKGFLLTLTGFSEDNHLRKLGNINIWLPSKDYGEVEVGHQFILHLLTDRLALELN</sequence>
<organism evidence="2 3">
    <name type="scientific">Leeia speluncae</name>
    <dbReference type="NCBI Taxonomy" id="2884804"/>
    <lineage>
        <taxon>Bacteria</taxon>
        <taxon>Pseudomonadati</taxon>
        <taxon>Pseudomonadota</taxon>
        <taxon>Betaproteobacteria</taxon>
        <taxon>Neisseriales</taxon>
        <taxon>Leeiaceae</taxon>
        <taxon>Leeia</taxon>
    </lineage>
</organism>
<dbReference type="EMBL" id="JAJBZT010000001">
    <property type="protein sequence ID" value="MCB6182230.1"/>
    <property type="molecule type" value="Genomic_DNA"/>
</dbReference>
<name>A0ABS8D225_9NEIS</name>
<evidence type="ECO:0000313" key="2">
    <source>
        <dbReference type="EMBL" id="MCB6182230.1"/>
    </source>
</evidence>
<dbReference type="Proteomes" id="UP001165395">
    <property type="component" value="Unassembled WGS sequence"/>
</dbReference>
<dbReference type="PANTHER" id="PTHR30390:SF7">
    <property type="entry name" value="PHOSPHOHEPTOSE ISOMERASE"/>
    <property type="match status" value="1"/>
</dbReference>
<dbReference type="PANTHER" id="PTHR30390">
    <property type="entry name" value="SEDOHEPTULOSE 7-PHOSPHATE ISOMERASE / DNAA INITIATOR-ASSOCIATING FACTOR FOR REPLICATION INITIATION"/>
    <property type="match status" value="1"/>
</dbReference>
<dbReference type="InterPro" id="IPR046348">
    <property type="entry name" value="SIS_dom_sf"/>
</dbReference>
<comment type="caution">
    <text evidence="2">The sequence shown here is derived from an EMBL/GenBank/DDBJ whole genome shotgun (WGS) entry which is preliminary data.</text>
</comment>
<accession>A0ABS8D225</accession>
<evidence type="ECO:0000313" key="3">
    <source>
        <dbReference type="Proteomes" id="UP001165395"/>
    </source>
</evidence>
<dbReference type="Pfam" id="PF13580">
    <property type="entry name" value="SIS_2"/>
    <property type="match status" value="1"/>
</dbReference>
<dbReference type="PROSITE" id="PS51464">
    <property type="entry name" value="SIS"/>
    <property type="match status" value="1"/>
</dbReference>
<dbReference type="InterPro" id="IPR050099">
    <property type="entry name" value="SIS_GmhA/DiaA_subfam"/>
</dbReference>
<gene>
    <name evidence="2" type="ORF">LIN78_01495</name>
</gene>
<dbReference type="InterPro" id="IPR001347">
    <property type="entry name" value="SIS_dom"/>
</dbReference>
<protein>
    <submittedName>
        <fullName evidence="2">SIS domain-containing protein</fullName>
    </submittedName>
</protein>
<dbReference type="Gene3D" id="3.40.50.10490">
    <property type="entry name" value="Glucose-6-phosphate isomerase like protein, domain 1"/>
    <property type="match status" value="1"/>
</dbReference>
<dbReference type="SUPFAM" id="SSF53697">
    <property type="entry name" value="SIS domain"/>
    <property type="match status" value="1"/>
</dbReference>
<proteinExistence type="predicted"/>
<keyword evidence="3" id="KW-1185">Reference proteome</keyword>